<name>A0A8I0A7F0_9CLOT</name>
<dbReference type="SUPFAM" id="SSF53790">
    <property type="entry name" value="Tetrapyrrole methylase"/>
    <property type="match status" value="1"/>
</dbReference>
<dbReference type="CDD" id="cd11723">
    <property type="entry name" value="YabN_N_like"/>
    <property type="match status" value="1"/>
</dbReference>
<dbReference type="NCBIfam" id="TIGR00444">
    <property type="entry name" value="mazG"/>
    <property type="match status" value="1"/>
</dbReference>
<accession>A0A8I0A7F0</accession>
<dbReference type="Pfam" id="PF03819">
    <property type="entry name" value="MazG"/>
    <property type="match status" value="2"/>
</dbReference>
<evidence type="ECO:0000259" key="2">
    <source>
        <dbReference type="Pfam" id="PF03819"/>
    </source>
</evidence>
<evidence type="ECO:0000259" key="1">
    <source>
        <dbReference type="Pfam" id="PF00590"/>
    </source>
</evidence>
<organism evidence="3 4">
    <name type="scientific">Clostridium lentum</name>
    <dbReference type="NCBI Taxonomy" id="2763037"/>
    <lineage>
        <taxon>Bacteria</taxon>
        <taxon>Bacillati</taxon>
        <taxon>Bacillota</taxon>
        <taxon>Clostridia</taxon>
        <taxon>Eubacteriales</taxon>
        <taxon>Clostridiaceae</taxon>
        <taxon>Clostridium</taxon>
    </lineage>
</organism>
<feature type="domain" description="NTP pyrophosphohydrolase MazG-like" evidence="2">
    <location>
        <begin position="390"/>
        <end position="451"/>
    </location>
</feature>
<proteinExistence type="predicted"/>
<dbReference type="GO" id="GO:0047429">
    <property type="term" value="F:nucleoside triphosphate diphosphatase activity"/>
    <property type="evidence" value="ECO:0007669"/>
    <property type="project" value="UniProtKB-EC"/>
</dbReference>
<dbReference type="GO" id="GO:0046081">
    <property type="term" value="P:dUTP catabolic process"/>
    <property type="evidence" value="ECO:0007669"/>
    <property type="project" value="TreeGrafter"/>
</dbReference>
<dbReference type="EMBL" id="JACOOQ010000020">
    <property type="protein sequence ID" value="MBC5640964.1"/>
    <property type="molecule type" value="Genomic_DNA"/>
</dbReference>
<dbReference type="CDD" id="cd11528">
    <property type="entry name" value="NTP-PPase_MazG_Nterm"/>
    <property type="match status" value="1"/>
</dbReference>
<dbReference type="NCBIfam" id="NF007113">
    <property type="entry name" value="PRK09562.1"/>
    <property type="match status" value="1"/>
</dbReference>
<dbReference type="GO" id="GO:0008168">
    <property type="term" value="F:methyltransferase activity"/>
    <property type="evidence" value="ECO:0007669"/>
    <property type="project" value="InterPro"/>
</dbReference>
<protein>
    <submittedName>
        <fullName evidence="3">Nucleoside triphosphate pyrophosphohydrolase</fullName>
        <ecNumber evidence="3">3.6.1.9</ecNumber>
    </submittedName>
</protein>
<evidence type="ECO:0000313" key="3">
    <source>
        <dbReference type="EMBL" id="MBC5640964.1"/>
    </source>
</evidence>
<feature type="domain" description="NTP pyrophosphohydrolase MazG-like" evidence="2">
    <location>
        <begin position="251"/>
        <end position="324"/>
    </location>
</feature>
<dbReference type="GO" id="GO:0046052">
    <property type="term" value="P:UTP catabolic process"/>
    <property type="evidence" value="ECO:0007669"/>
    <property type="project" value="TreeGrafter"/>
</dbReference>
<dbReference type="GO" id="GO:0046061">
    <property type="term" value="P:dATP catabolic process"/>
    <property type="evidence" value="ECO:0007669"/>
    <property type="project" value="TreeGrafter"/>
</dbReference>
<dbReference type="Gene3D" id="1.10.287.1080">
    <property type="entry name" value="MazG-like"/>
    <property type="match status" value="2"/>
</dbReference>
<keyword evidence="4" id="KW-1185">Reference proteome</keyword>
<evidence type="ECO:0000313" key="4">
    <source>
        <dbReference type="Proteomes" id="UP000662088"/>
    </source>
</evidence>
<dbReference type="InterPro" id="IPR048015">
    <property type="entry name" value="NTP-PPase_MazG-like_N"/>
</dbReference>
<dbReference type="PANTHER" id="PTHR30522:SF0">
    <property type="entry name" value="NUCLEOSIDE TRIPHOSPHATE PYROPHOSPHOHYDROLASE"/>
    <property type="match status" value="1"/>
</dbReference>
<dbReference type="AlphaFoldDB" id="A0A8I0A7F0"/>
<dbReference type="EC" id="3.6.1.9" evidence="3"/>
<dbReference type="Gene3D" id="3.40.1010.10">
    <property type="entry name" value="Cobalt-precorrin-4 Transmethylase, Domain 1"/>
    <property type="match status" value="1"/>
</dbReference>
<comment type="caution">
    <text evidence="3">The sequence shown here is derived from an EMBL/GenBank/DDBJ whole genome shotgun (WGS) entry which is preliminary data.</text>
</comment>
<dbReference type="InterPro" id="IPR004518">
    <property type="entry name" value="MazG-like_dom"/>
</dbReference>
<gene>
    <name evidence="3" type="primary">mazG</name>
    <name evidence="3" type="ORF">H8R92_11110</name>
</gene>
<dbReference type="GO" id="GO:0006203">
    <property type="term" value="P:dGTP catabolic process"/>
    <property type="evidence" value="ECO:0007669"/>
    <property type="project" value="TreeGrafter"/>
</dbReference>
<dbReference type="FunFam" id="1.10.287.1080:FF:000003">
    <property type="entry name" value="Nucleoside triphosphate pyrophosphohydrolase"/>
    <property type="match status" value="1"/>
</dbReference>
<dbReference type="InterPro" id="IPR035013">
    <property type="entry name" value="YabN_N"/>
</dbReference>
<dbReference type="FunFam" id="1.10.287.1080:FF:000001">
    <property type="entry name" value="Nucleoside triphosphate pyrophosphohydrolase"/>
    <property type="match status" value="1"/>
</dbReference>
<dbReference type="GO" id="GO:0006950">
    <property type="term" value="P:response to stress"/>
    <property type="evidence" value="ECO:0007669"/>
    <property type="project" value="UniProtKB-ARBA"/>
</dbReference>
<dbReference type="PANTHER" id="PTHR30522">
    <property type="entry name" value="NUCLEOSIDE TRIPHOSPHATE PYROPHOSPHOHYDROLASE"/>
    <property type="match status" value="1"/>
</dbReference>
<dbReference type="InterPro" id="IPR035996">
    <property type="entry name" value="4pyrrol_Methylase_sf"/>
</dbReference>
<dbReference type="InterPro" id="IPR048011">
    <property type="entry name" value="NTP-PPase_MazG-like_C"/>
</dbReference>
<dbReference type="SUPFAM" id="SSF101386">
    <property type="entry name" value="all-alpha NTP pyrophosphatases"/>
    <property type="match status" value="2"/>
</dbReference>
<dbReference type="InterPro" id="IPR014777">
    <property type="entry name" value="4pyrrole_Mease_sub1"/>
</dbReference>
<dbReference type="InterPro" id="IPR000878">
    <property type="entry name" value="4pyrrol_Mease"/>
</dbReference>
<dbReference type="PIRSF" id="PIRSF002845">
    <property type="entry name" value="Ttrprl_mtas_MazG"/>
    <property type="match status" value="1"/>
</dbReference>
<dbReference type="InterPro" id="IPR024180">
    <property type="entry name" value="Tetrapyrrole_Mease/MazG_pred"/>
</dbReference>
<dbReference type="InterPro" id="IPR011551">
    <property type="entry name" value="NTP_PyrPHydrolase_MazG"/>
</dbReference>
<dbReference type="Proteomes" id="UP000662088">
    <property type="component" value="Unassembled WGS sequence"/>
</dbReference>
<dbReference type="GO" id="GO:0046076">
    <property type="term" value="P:dTTP catabolic process"/>
    <property type="evidence" value="ECO:0007669"/>
    <property type="project" value="TreeGrafter"/>
</dbReference>
<dbReference type="CDD" id="cd11529">
    <property type="entry name" value="NTP-PPase_MazG_Cterm"/>
    <property type="match status" value="1"/>
</dbReference>
<dbReference type="Pfam" id="PF00590">
    <property type="entry name" value="TP_methylase"/>
    <property type="match status" value="1"/>
</dbReference>
<keyword evidence="3" id="KW-0378">Hydrolase</keyword>
<sequence>MIKIVGLGPGAPEALTYGAIKALEDSDNLFFRTEKHPTVDYLKGKLKDFNTCDNYYETSDSFDEVYEKIAKDLISNYQEKGELVYAVPGHPLVAERSVFNLMKLCDENNITYEILPAVSFIDAMMDVLKIDPIEGLKVIDAFDIKNQVLDKRIGTIITQVYNPLIASEVKLELLEYYNDDTEIYYVRAAGIKGEESVRKILLYELDMQEDIDYLTSVYIPKNLENKKDVYDLVNLIRTLRSEEGCPWDREQTHESIKNQLLEECYEVMDAIEKDDIDLLIEELGDVLLHVIFHAVIGEEDGYFNLSDVVDGICSKMIYRHPHVFGDETADTSEEVLKNWDDIKSKEKKFNTISEEIDAIANALPALLKAHKVQKKAARVGFDFENTLEAAAKVQEELNEILTEYNSNNMERIIDEVGDLLFACVNLARLLKVDEEEALNKASKKFAIRFKYVEDKVLQNNKSMKDVSIDELNKFWDEAKNNE</sequence>
<feature type="domain" description="Tetrapyrrole methylase" evidence="1">
    <location>
        <begin position="2"/>
        <end position="203"/>
    </location>
</feature>
<reference evidence="3" key="1">
    <citation type="submission" date="2020-08" db="EMBL/GenBank/DDBJ databases">
        <title>Genome public.</title>
        <authorList>
            <person name="Liu C."/>
            <person name="Sun Q."/>
        </authorList>
    </citation>
    <scope>NUCLEOTIDE SEQUENCE</scope>
    <source>
        <strain evidence="3">NSJ-42</strain>
    </source>
</reference>
<dbReference type="RefSeq" id="WP_022211394.1">
    <property type="nucleotide sequence ID" value="NZ_JACOOQ010000020.1"/>
</dbReference>
<dbReference type="GO" id="GO:0046047">
    <property type="term" value="P:TTP catabolic process"/>
    <property type="evidence" value="ECO:0007669"/>
    <property type="project" value="TreeGrafter"/>
</dbReference>